<gene>
    <name evidence="2" type="ORF">EHAR0213_LOCUS4593</name>
</gene>
<dbReference type="EMBL" id="HBII01010593">
    <property type="protein sequence ID" value="CAE0345683.1"/>
    <property type="molecule type" value="Transcribed_RNA"/>
</dbReference>
<evidence type="ECO:0000313" key="2">
    <source>
        <dbReference type="EMBL" id="CAE0345683.1"/>
    </source>
</evidence>
<evidence type="ECO:0000256" key="1">
    <source>
        <dbReference type="SAM" id="MobiDB-lite"/>
    </source>
</evidence>
<name>A0A7S3J4K2_9SPIT</name>
<feature type="region of interest" description="Disordered" evidence="1">
    <location>
        <begin position="248"/>
        <end position="282"/>
    </location>
</feature>
<feature type="compositionally biased region" description="Basic and acidic residues" evidence="1">
    <location>
        <begin position="248"/>
        <end position="275"/>
    </location>
</feature>
<organism evidence="2">
    <name type="scientific">Euplotes harpa</name>
    <dbReference type="NCBI Taxonomy" id="151035"/>
    <lineage>
        <taxon>Eukaryota</taxon>
        <taxon>Sar</taxon>
        <taxon>Alveolata</taxon>
        <taxon>Ciliophora</taxon>
        <taxon>Intramacronucleata</taxon>
        <taxon>Spirotrichea</taxon>
        <taxon>Hypotrichia</taxon>
        <taxon>Euplotida</taxon>
        <taxon>Euplotidae</taxon>
        <taxon>Euplotes</taxon>
    </lineage>
</organism>
<sequence length="282" mass="33043">MGKKLSRAAISTDPIVTEDGEYHPNEKTRRIVGLIEAEFGKIEDRSKIKDIGKRDFSKIDISIFNRANNPVNGFYETLLKIIRQEYKNLNEYFKPNNKVQRPLLFILANDANEKNRDILIDFITEYGDELTDTLNDEKQCSILHCLAKQQTVFSAKDTKLFDLVLSKTYVVVRNNINRSFVETAIAQKSPNLEYIVQKTFVANRKMMWLITTILKAKTSLRKENMVKILKYYGNESFIRKKYAEQLRQQNEPKKKEETKKKEKVKRKEEMDKAEEAEKEEEA</sequence>
<proteinExistence type="predicted"/>
<dbReference type="AlphaFoldDB" id="A0A7S3J4K2"/>
<protein>
    <submittedName>
        <fullName evidence="2">Uncharacterized protein</fullName>
    </submittedName>
</protein>
<reference evidence="2" key="1">
    <citation type="submission" date="2021-01" db="EMBL/GenBank/DDBJ databases">
        <authorList>
            <person name="Corre E."/>
            <person name="Pelletier E."/>
            <person name="Niang G."/>
            <person name="Scheremetjew M."/>
            <person name="Finn R."/>
            <person name="Kale V."/>
            <person name="Holt S."/>
            <person name="Cochrane G."/>
            <person name="Meng A."/>
            <person name="Brown T."/>
            <person name="Cohen L."/>
        </authorList>
    </citation>
    <scope>NUCLEOTIDE SEQUENCE</scope>
    <source>
        <strain evidence="2">FSP1.4</strain>
    </source>
</reference>
<accession>A0A7S3J4K2</accession>